<evidence type="ECO:0000256" key="1">
    <source>
        <dbReference type="ARBA" id="ARBA00008635"/>
    </source>
</evidence>
<evidence type="ECO:0000256" key="2">
    <source>
        <dbReference type="ARBA" id="ARBA00022723"/>
    </source>
</evidence>
<dbReference type="InterPro" id="IPR034660">
    <property type="entry name" value="DinB/YfiT-like"/>
</dbReference>
<reference evidence="3 4" key="1">
    <citation type="submission" date="2021-12" db="EMBL/GenBank/DDBJ databases">
        <title>Genome sequencing of bacteria with rrn-lacking chromosome and rrn-plasmid.</title>
        <authorList>
            <person name="Anda M."/>
            <person name="Iwasaki W."/>
        </authorList>
    </citation>
    <scope>NUCLEOTIDE SEQUENCE [LARGE SCALE GENOMIC DNA]</scope>
    <source>
        <strain evidence="3 4">NBRC 101262</strain>
        <plasmid evidence="3 4">pPP1</plasmid>
    </source>
</reference>
<keyword evidence="4" id="KW-1185">Reference proteome</keyword>
<organism evidence="3 4">
    <name type="scientific">Persicobacter psychrovividus</name>
    <dbReference type="NCBI Taxonomy" id="387638"/>
    <lineage>
        <taxon>Bacteria</taxon>
        <taxon>Pseudomonadati</taxon>
        <taxon>Bacteroidota</taxon>
        <taxon>Cytophagia</taxon>
        <taxon>Cytophagales</taxon>
        <taxon>Persicobacteraceae</taxon>
        <taxon>Persicobacter</taxon>
    </lineage>
</organism>
<name>A0ABM7VJD3_9BACT</name>
<gene>
    <name evidence="3" type="ORF">PEPS_31780</name>
</gene>
<dbReference type="Gene3D" id="1.20.120.450">
    <property type="entry name" value="dinb family like domain"/>
    <property type="match status" value="1"/>
</dbReference>
<dbReference type="EMBL" id="AP025293">
    <property type="protein sequence ID" value="BDD00898.1"/>
    <property type="molecule type" value="Genomic_DNA"/>
</dbReference>
<evidence type="ECO:0000313" key="4">
    <source>
        <dbReference type="Proteomes" id="UP001354989"/>
    </source>
</evidence>
<dbReference type="Pfam" id="PF05163">
    <property type="entry name" value="DinB"/>
    <property type="match status" value="1"/>
</dbReference>
<keyword evidence="2" id="KW-0479">Metal-binding</keyword>
<comment type="similarity">
    <text evidence="1">Belongs to the DinB family.</text>
</comment>
<proteinExistence type="inferred from homology"/>
<sequence>MRHLKSTFFMLCLVLCCGIQGQAQYYSEDFSGQWQRSKAYTLAMLDSLAKDELDYRPTAEVMSLREEFNHLMNNFGFLQYYVTGEKANELTDYLRNNPPKSKQELREALIYAFDYVGSLAEKYSDEQMQQAVPFFKEEVQMHRLGVFLLMRNHVTHHRGRISLMLRMLGHQPPKYVGW</sequence>
<evidence type="ECO:0000313" key="3">
    <source>
        <dbReference type="EMBL" id="BDD00898.1"/>
    </source>
</evidence>
<dbReference type="InterPro" id="IPR007837">
    <property type="entry name" value="DinB"/>
</dbReference>
<evidence type="ECO:0008006" key="5">
    <source>
        <dbReference type="Google" id="ProtNLM"/>
    </source>
</evidence>
<protein>
    <recommendedName>
        <fullName evidence="5">Damage-inducible protein DinB</fullName>
    </recommendedName>
</protein>
<dbReference type="SUPFAM" id="SSF109854">
    <property type="entry name" value="DinB/YfiT-like putative metalloenzymes"/>
    <property type="match status" value="1"/>
</dbReference>
<accession>A0ABM7VJD3</accession>
<keyword evidence="3" id="KW-0614">Plasmid</keyword>
<geneLocation type="plasmid" evidence="3 4">
    <name>pPP1</name>
</geneLocation>
<dbReference type="Proteomes" id="UP001354989">
    <property type="component" value="Plasmid pPP1"/>
</dbReference>